<dbReference type="OrthoDB" id="5981864at2759"/>
<organism evidence="3 4">
    <name type="scientific">Leptobrachium leishanense</name>
    <name type="common">Leishan spiny toad</name>
    <dbReference type="NCBI Taxonomy" id="445787"/>
    <lineage>
        <taxon>Eukaryota</taxon>
        <taxon>Metazoa</taxon>
        <taxon>Chordata</taxon>
        <taxon>Craniata</taxon>
        <taxon>Vertebrata</taxon>
        <taxon>Euteleostomi</taxon>
        <taxon>Amphibia</taxon>
        <taxon>Batrachia</taxon>
        <taxon>Anura</taxon>
        <taxon>Pelobatoidea</taxon>
        <taxon>Megophryidae</taxon>
        <taxon>Leptobrachium</taxon>
    </lineage>
</organism>
<dbReference type="InterPro" id="IPR057539">
    <property type="entry name" value="RXYLT1_N"/>
</dbReference>
<dbReference type="PANTHER" id="PTHR15576:SF1">
    <property type="entry name" value="RIBITOL-5-PHOSPHATE XYLOSYLTRANSFERASE 1"/>
    <property type="match status" value="1"/>
</dbReference>
<dbReference type="AlphaFoldDB" id="A0A8C5Q9F7"/>
<dbReference type="Proteomes" id="UP000694569">
    <property type="component" value="Unplaced"/>
</dbReference>
<evidence type="ECO:0000313" key="3">
    <source>
        <dbReference type="Ensembl" id="ENSLLEP00000034184.1"/>
    </source>
</evidence>
<proteinExistence type="predicted"/>
<feature type="domain" description="RXYLT1 C-terminal" evidence="1">
    <location>
        <begin position="250"/>
        <end position="438"/>
    </location>
</feature>
<dbReference type="InterPro" id="IPR057538">
    <property type="entry name" value="RXYLT1_C"/>
</dbReference>
<sequence>MRFTRKRFCSFLVFVYGLFSLYAAYSVFFKPSHISRVHRVVNKKEGEGRAPLSPLYLDTGEWNPWEEDGKNTKDLLAEKRDKKLKSLLKQESQRQAADLSVQIWGKAAIGLYLWQHLLGGSLEPSDANAQWREGKLRSGKTDLSFITGPAVVPGYFSAEAENVVLVLNGREEAKISFASQWLYYTQTLVENHKLQHVAAVLLGNEQCENNWIRPYLKKHGGFLDLLFVVYDSTWINEDDVFQWPLGVATYRNFPVVEPSWTMVHDSRRYLCNFLGTVYDNSSRESLVNVIKKAGLEHLCWISPREQWQPQETNESYKSYHDALLQSDLTLSPVGINTECYRIYEACSYGSVPVVEDVMTPGSCGNSSLYSNAPLQLLKSTGAPFIFIKSWKELPDVLEVEQNMSLLEKVQRRKKLLEWYRQFKMRMKQTFVQALEKAFQGTD</sequence>
<reference evidence="3" key="2">
    <citation type="submission" date="2025-09" db="UniProtKB">
        <authorList>
            <consortium name="Ensembl"/>
        </authorList>
    </citation>
    <scope>IDENTIFICATION</scope>
</reference>
<gene>
    <name evidence="3" type="primary">SRGAP1</name>
</gene>
<dbReference type="GO" id="GO:0005794">
    <property type="term" value="C:Golgi apparatus"/>
    <property type="evidence" value="ECO:0007669"/>
    <property type="project" value="TreeGrafter"/>
</dbReference>
<evidence type="ECO:0000259" key="2">
    <source>
        <dbReference type="Pfam" id="PF24786"/>
    </source>
</evidence>
<reference evidence="3" key="1">
    <citation type="submission" date="2025-08" db="UniProtKB">
        <authorList>
            <consortium name="Ensembl"/>
        </authorList>
    </citation>
    <scope>IDENTIFICATION</scope>
</reference>
<dbReference type="Pfam" id="PF24785">
    <property type="entry name" value="RXYLT1_C"/>
    <property type="match status" value="1"/>
</dbReference>
<dbReference type="GeneTree" id="ENSGT00950000182824"/>
<dbReference type="GO" id="GO:0120053">
    <property type="term" value="F:ribitol beta-1,4-xylosyltransferase activity"/>
    <property type="evidence" value="ECO:0007669"/>
    <property type="project" value="InterPro"/>
</dbReference>
<accession>A0A8C5Q9F7</accession>
<evidence type="ECO:0000313" key="4">
    <source>
        <dbReference type="Proteomes" id="UP000694569"/>
    </source>
</evidence>
<feature type="domain" description="RXYLT1 N-terminal" evidence="2">
    <location>
        <begin position="101"/>
        <end position="244"/>
    </location>
</feature>
<dbReference type="CDD" id="cd21099">
    <property type="entry name" value="RXYLT1-like"/>
    <property type="match status" value="1"/>
</dbReference>
<dbReference type="InterPro" id="IPR055286">
    <property type="entry name" value="RXYLT1-like"/>
</dbReference>
<dbReference type="GO" id="GO:0035269">
    <property type="term" value="P:protein O-linked glycosylation via mannose"/>
    <property type="evidence" value="ECO:0007669"/>
    <property type="project" value="InterPro"/>
</dbReference>
<dbReference type="PANTHER" id="PTHR15576">
    <property type="entry name" value="RIBITOL-5-PHOSPHATE XYLOSYLTRANSFERASE 1"/>
    <property type="match status" value="1"/>
</dbReference>
<dbReference type="Pfam" id="PF24786">
    <property type="entry name" value="RXYLT1_N"/>
    <property type="match status" value="1"/>
</dbReference>
<protein>
    <submittedName>
        <fullName evidence="3">SLIT-ROBO Rho GTPase activating protein 1</fullName>
    </submittedName>
</protein>
<name>A0A8C5Q9F7_9ANUR</name>
<keyword evidence="4" id="KW-1185">Reference proteome</keyword>
<evidence type="ECO:0000259" key="1">
    <source>
        <dbReference type="Pfam" id="PF24785"/>
    </source>
</evidence>
<dbReference type="Ensembl" id="ENSLLET00000035485.1">
    <property type="protein sequence ID" value="ENSLLEP00000034184.1"/>
    <property type="gene ID" value="ENSLLEG00000021269.1"/>
</dbReference>